<name>A0A409Y8X9_9AGAR</name>
<proteinExistence type="predicted"/>
<evidence type="ECO:0000313" key="1">
    <source>
        <dbReference type="EMBL" id="PPQ99384.1"/>
    </source>
</evidence>
<organism evidence="1 2">
    <name type="scientific">Panaeolus cyanescens</name>
    <dbReference type="NCBI Taxonomy" id="181874"/>
    <lineage>
        <taxon>Eukaryota</taxon>
        <taxon>Fungi</taxon>
        <taxon>Dikarya</taxon>
        <taxon>Basidiomycota</taxon>
        <taxon>Agaricomycotina</taxon>
        <taxon>Agaricomycetes</taxon>
        <taxon>Agaricomycetidae</taxon>
        <taxon>Agaricales</taxon>
        <taxon>Agaricineae</taxon>
        <taxon>Galeropsidaceae</taxon>
        <taxon>Panaeolus</taxon>
    </lineage>
</organism>
<dbReference type="AlphaFoldDB" id="A0A409Y8X9"/>
<dbReference type="Proteomes" id="UP000284842">
    <property type="component" value="Unassembled WGS sequence"/>
</dbReference>
<comment type="caution">
    <text evidence="1">The sequence shown here is derived from an EMBL/GenBank/DDBJ whole genome shotgun (WGS) entry which is preliminary data.</text>
</comment>
<protein>
    <submittedName>
        <fullName evidence="1">Uncharacterized protein</fullName>
    </submittedName>
</protein>
<gene>
    <name evidence="1" type="ORF">CVT24_009212</name>
</gene>
<sequence>MFNVFSQRINSLPVTTMNSDHNMQASFGVVEPAMMTPRQWEKSRAVDADAMEPIEPTCDCTFENANIMPIDAEEQHWTNAATVPFCQRPRKTRDEFVAQFVDMENSDQFKDRVWNDLICLQSKLEILRGVVLHGIRNFRPLDRVRIWPFVVHQRSTLHMAMSRRTSFTMAMEYIDLMIICMISKRMKWYEMVLNARMLEINQTAAVTQYVLLPLDKLEE</sequence>
<dbReference type="InParanoid" id="A0A409Y8X9"/>
<accession>A0A409Y8X9</accession>
<reference evidence="1 2" key="1">
    <citation type="journal article" date="2018" name="Evol. Lett.">
        <title>Horizontal gene cluster transfer increased hallucinogenic mushroom diversity.</title>
        <authorList>
            <person name="Reynolds H.T."/>
            <person name="Vijayakumar V."/>
            <person name="Gluck-Thaler E."/>
            <person name="Korotkin H.B."/>
            <person name="Matheny P.B."/>
            <person name="Slot J.C."/>
        </authorList>
    </citation>
    <scope>NUCLEOTIDE SEQUENCE [LARGE SCALE GENOMIC DNA]</scope>
    <source>
        <strain evidence="1 2">2629</strain>
    </source>
</reference>
<dbReference type="EMBL" id="NHTK01001360">
    <property type="protein sequence ID" value="PPQ99384.1"/>
    <property type="molecule type" value="Genomic_DNA"/>
</dbReference>
<keyword evidence="2" id="KW-1185">Reference proteome</keyword>
<evidence type="ECO:0000313" key="2">
    <source>
        <dbReference type="Proteomes" id="UP000284842"/>
    </source>
</evidence>